<dbReference type="Pfam" id="PF07498">
    <property type="entry name" value="Rho_N"/>
    <property type="match status" value="1"/>
</dbReference>
<keyword evidence="2 9" id="KW-0547">Nucleotide-binding</keyword>
<sequence>MHLNELKALHVSEVFKQAEALEIENTGRMRKQELMFAIIKKRAKAGEQVFADGVLEILPDGFGFLRSPDTSFTASTDDIYISPSQVRRFNLHTGDLIEGEVRIPKDGERYFALTKLDKVNGGAPEANKHKVMFENLTPLFPKELMRLERDNFKGEENITGRIIDIIAPIGKGQRALLVAPPKSGKTVMMQHIAHAISANYPEVHMMVLLVDERPEEVTEMQRTVKGEVIASTFDEPAARHVHVAEMVIERAKRLVELKKDVVILLDSITRLARAYNNVVPSSGKVLTGGVDSNALQRPKRFLGAARNVEEGGSLTIIGTALIDTGSRMDEVIFEEFKGTGNSEIHLDRRLYEKRVFPSIQLNRSGTRREELLLPPEILQKTRILRQLMYNMDEIEAMELMLKNMKATKTNVEFFDMMRRGG</sequence>
<dbReference type="SUPFAM" id="SSF52540">
    <property type="entry name" value="P-loop containing nucleoside triphosphate hydrolases"/>
    <property type="match status" value="1"/>
</dbReference>
<protein>
    <recommendedName>
        <fullName evidence="9 10">Transcription termination factor Rho</fullName>
        <ecNumber evidence="9 10">3.6.4.-</ecNumber>
    </recommendedName>
    <alternativeName>
        <fullName evidence="9">ATP-dependent helicase Rho</fullName>
    </alternativeName>
</protein>
<feature type="binding site" evidence="9">
    <location>
        <begin position="182"/>
        <end position="187"/>
    </location>
    <ligand>
        <name>ATP</name>
        <dbReference type="ChEBI" id="CHEBI:30616"/>
    </ligand>
</feature>
<dbReference type="EC" id="3.6.4.-" evidence="9 10"/>
<evidence type="ECO:0000256" key="3">
    <source>
        <dbReference type="ARBA" id="ARBA00022801"/>
    </source>
</evidence>
<dbReference type="SMART" id="SM00357">
    <property type="entry name" value="CSP"/>
    <property type="match status" value="1"/>
</dbReference>
<accession>A0ABP8HPW7</accession>
<dbReference type="SMART" id="SM00382">
    <property type="entry name" value="AAA"/>
    <property type="match status" value="1"/>
</dbReference>
<keyword evidence="1 9" id="KW-0806">Transcription termination</keyword>
<comment type="caution">
    <text evidence="9">Lacks conserved residue(s) required for the propagation of feature annotation.</text>
</comment>
<dbReference type="InterPro" id="IPR000194">
    <property type="entry name" value="ATPase_F1/V1/A1_a/bsu_nucl-bd"/>
</dbReference>
<dbReference type="Pfam" id="PF00006">
    <property type="entry name" value="ATP-synt_ab"/>
    <property type="match status" value="1"/>
</dbReference>
<evidence type="ECO:0000256" key="7">
    <source>
        <dbReference type="ARBA" id="ARBA00023015"/>
    </source>
</evidence>
<evidence type="ECO:0000256" key="8">
    <source>
        <dbReference type="ARBA" id="ARBA00023163"/>
    </source>
</evidence>
<evidence type="ECO:0000256" key="1">
    <source>
        <dbReference type="ARBA" id="ARBA00022472"/>
    </source>
</evidence>
<dbReference type="NCBIfam" id="TIGR00767">
    <property type="entry name" value="rho"/>
    <property type="match status" value="1"/>
</dbReference>
<evidence type="ECO:0000313" key="14">
    <source>
        <dbReference type="Proteomes" id="UP001500975"/>
    </source>
</evidence>
<dbReference type="PROSITE" id="PS51856">
    <property type="entry name" value="RHO_RNA_BD"/>
    <property type="match status" value="1"/>
</dbReference>
<feature type="domain" description="Rho RNA-BD" evidence="12">
    <location>
        <begin position="48"/>
        <end position="123"/>
    </location>
</feature>
<dbReference type="CDD" id="cd04459">
    <property type="entry name" value="Rho_CSD"/>
    <property type="match status" value="1"/>
</dbReference>
<organism evidence="13 14">
    <name type="scientific">Variovorax defluvii</name>
    <dbReference type="NCBI Taxonomy" id="913761"/>
    <lineage>
        <taxon>Bacteria</taxon>
        <taxon>Pseudomonadati</taxon>
        <taxon>Pseudomonadota</taxon>
        <taxon>Betaproteobacteria</taxon>
        <taxon>Burkholderiales</taxon>
        <taxon>Comamonadaceae</taxon>
        <taxon>Variovorax</taxon>
    </lineage>
</organism>
<keyword evidence="8 9" id="KW-0804">Transcription</keyword>
<evidence type="ECO:0000313" key="13">
    <source>
        <dbReference type="EMBL" id="GAA4342404.1"/>
    </source>
</evidence>
<dbReference type="SUPFAM" id="SSF50249">
    <property type="entry name" value="Nucleic acid-binding proteins"/>
    <property type="match status" value="1"/>
</dbReference>
<comment type="caution">
    <text evidence="13">The sequence shown here is derived from an EMBL/GenBank/DDBJ whole genome shotgun (WGS) entry which is preliminary data.</text>
</comment>
<dbReference type="Pfam" id="PF07497">
    <property type="entry name" value="Rho_RNA_bind"/>
    <property type="match status" value="1"/>
</dbReference>
<dbReference type="Gene3D" id="3.40.50.300">
    <property type="entry name" value="P-loop containing nucleotide triphosphate hydrolases"/>
    <property type="match status" value="1"/>
</dbReference>
<keyword evidence="7 9" id="KW-0805">Transcription regulation</keyword>
<evidence type="ECO:0000256" key="6">
    <source>
        <dbReference type="ARBA" id="ARBA00022884"/>
    </source>
</evidence>
<keyword evidence="4 9" id="KW-0347">Helicase</keyword>
<dbReference type="InterPro" id="IPR036269">
    <property type="entry name" value="Rho_N_sf"/>
</dbReference>
<dbReference type="PANTHER" id="PTHR46425">
    <property type="entry name" value="TRANSCRIPTION TERMINATION FACTOR RHO"/>
    <property type="match status" value="1"/>
</dbReference>
<dbReference type="InterPro" id="IPR011129">
    <property type="entry name" value="CSD"/>
</dbReference>
<dbReference type="InterPro" id="IPR012340">
    <property type="entry name" value="NA-bd_OB-fold"/>
</dbReference>
<dbReference type="InterPro" id="IPR003593">
    <property type="entry name" value="AAA+_ATPase"/>
</dbReference>
<comment type="function">
    <text evidence="9">Facilitates transcription termination by a mechanism that involves Rho binding to the nascent RNA, activation of Rho's RNA-dependent ATPase activity, and release of the mRNA from the DNA template.</text>
</comment>
<dbReference type="SUPFAM" id="SSF68912">
    <property type="entry name" value="Rho N-terminal domain-like"/>
    <property type="match status" value="1"/>
</dbReference>
<dbReference type="Gene3D" id="2.40.50.140">
    <property type="entry name" value="Nucleic acid-binding proteins"/>
    <property type="match status" value="1"/>
</dbReference>
<dbReference type="InterPro" id="IPR011113">
    <property type="entry name" value="Rho_RNA-bd"/>
</dbReference>
<evidence type="ECO:0000259" key="12">
    <source>
        <dbReference type="PROSITE" id="PS51856"/>
    </source>
</evidence>
<dbReference type="InterPro" id="IPR011112">
    <property type="entry name" value="Rho-like_N"/>
</dbReference>
<feature type="binding site" evidence="9">
    <location>
        <position position="213"/>
    </location>
    <ligand>
        <name>ATP</name>
        <dbReference type="ChEBI" id="CHEBI:30616"/>
    </ligand>
</feature>
<dbReference type="RefSeq" id="WP_345538091.1">
    <property type="nucleotide sequence ID" value="NZ_BAABGJ010000020.1"/>
</dbReference>
<dbReference type="PANTHER" id="PTHR46425:SF1">
    <property type="entry name" value="TRANSCRIPTION TERMINATION FACTOR RHO"/>
    <property type="match status" value="1"/>
</dbReference>
<evidence type="ECO:0000256" key="4">
    <source>
        <dbReference type="ARBA" id="ARBA00022806"/>
    </source>
</evidence>
<dbReference type="InterPro" id="IPR004665">
    <property type="entry name" value="Term_rho"/>
</dbReference>
<name>A0ABP8HPW7_9BURK</name>
<dbReference type="HAMAP" id="MF_01884">
    <property type="entry name" value="Rho"/>
    <property type="match status" value="1"/>
</dbReference>
<dbReference type="Gene3D" id="1.10.720.10">
    <property type="match status" value="1"/>
</dbReference>
<dbReference type="EMBL" id="BAABGJ010000020">
    <property type="protein sequence ID" value="GAA4342404.1"/>
    <property type="molecule type" value="Genomic_DNA"/>
</dbReference>
<feature type="binding site" evidence="9">
    <location>
        <begin position="170"/>
        <end position="175"/>
    </location>
    <ligand>
        <name>ATP</name>
        <dbReference type="ChEBI" id="CHEBI:30616"/>
    </ligand>
</feature>
<dbReference type="CDD" id="cd01128">
    <property type="entry name" value="rho_factor_C"/>
    <property type="match status" value="1"/>
</dbReference>
<evidence type="ECO:0000256" key="11">
    <source>
        <dbReference type="PROSITE-ProRule" id="PRU01203"/>
    </source>
</evidence>
<keyword evidence="5 9" id="KW-0067">ATP-binding</keyword>
<keyword evidence="14" id="KW-1185">Reference proteome</keyword>
<evidence type="ECO:0000256" key="9">
    <source>
        <dbReference type="HAMAP-Rule" id="MF_01884"/>
    </source>
</evidence>
<evidence type="ECO:0000256" key="10">
    <source>
        <dbReference type="NCBIfam" id="TIGR00767"/>
    </source>
</evidence>
<dbReference type="NCBIfam" id="NF006886">
    <property type="entry name" value="PRK09376.1"/>
    <property type="match status" value="1"/>
</dbReference>
<dbReference type="InterPro" id="IPR041703">
    <property type="entry name" value="Rho_factor_ATP-bd"/>
</dbReference>
<reference evidence="14" key="1">
    <citation type="journal article" date="2019" name="Int. J. Syst. Evol. Microbiol.">
        <title>The Global Catalogue of Microorganisms (GCM) 10K type strain sequencing project: providing services to taxonomists for standard genome sequencing and annotation.</title>
        <authorList>
            <consortium name="The Broad Institute Genomics Platform"/>
            <consortium name="The Broad Institute Genome Sequencing Center for Infectious Disease"/>
            <person name="Wu L."/>
            <person name="Ma J."/>
        </authorList>
    </citation>
    <scope>NUCLEOTIDE SEQUENCE [LARGE SCALE GENOMIC DNA]</scope>
    <source>
        <strain evidence="14">JCM 17804</strain>
    </source>
</reference>
<gene>
    <name evidence="9 13" type="primary">rho</name>
    <name evidence="13" type="ORF">GCM10023165_24140</name>
</gene>
<evidence type="ECO:0000256" key="5">
    <source>
        <dbReference type="ARBA" id="ARBA00022840"/>
    </source>
</evidence>
<proteinExistence type="inferred from homology"/>
<dbReference type="InterPro" id="IPR027417">
    <property type="entry name" value="P-loop_NTPase"/>
</dbReference>
<keyword evidence="6 9" id="KW-0694">RNA-binding</keyword>
<evidence type="ECO:0000256" key="2">
    <source>
        <dbReference type="ARBA" id="ARBA00022741"/>
    </source>
</evidence>
<comment type="similarity">
    <text evidence="9 11">Belongs to the Rho family.</text>
</comment>
<dbReference type="Proteomes" id="UP001500975">
    <property type="component" value="Unassembled WGS sequence"/>
</dbReference>
<keyword evidence="3 9" id="KW-0378">Hydrolase</keyword>
<comment type="subunit">
    <text evidence="9">Homohexamer. The homohexamer assembles into an open ring structure.</text>
</comment>
<dbReference type="SMART" id="SM00959">
    <property type="entry name" value="Rho_N"/>
    <property type="match status" value="1"/>
</dbReference>